<reference evidence="1" key="1">
    <citation type="submission" date="2023-03" db="EMBL/GenBank/DDBJ databases">
        <title>Chitinimonas shenzhenensis gen. nov., sp. nov., a novel member of family Burkholderiaceae isolated from activated sludge collected in Shen Zhen, China.</title>
        <authorList>
            <person name="Wang X."/>
        </authorList>
    </citation>
    <scope>NUCLEOTIDE SEQUENCE</scope>
    <source>
        <strain evidence="1">DQS-5</strain>
    </source>
</reference>
<accession>A0ABT7DTY0</accession>
<keyword evidence="2" id="KW-1185">Reference proteome</keyword>
<protein>
    <recommendedName>
        <fullName evidence="3">DUF4440 domain-containing protein</fullName>
    </recommendedName>
</protein>
<dbReference type="Proteomes" id="UP001172778">
    <property type="component" value="Unassembled WGS sequence"/>
</dbReference>
<name>A0ABT7DTY0_9NEIS</name>
<dbReference type="EMBL" id="JARRAF010000005">
    <property type="protein sequence ID" value="MDK2123525.1"/>
    <property type="molecule type" value="Genomic_DNA"/>
</dbReference>
<evidence type="ECO:0000313" key="1">
    <source>
        <dbReference type="EMBL" id="MDK2123525.1"/>
    </source>
</evidence>
<evidence type="ECO:0008006" key="3">
    <source>
        <dbReference type="Google" id="ProtNLM"/>
    </source>
</evidence>
<dbReference type="Gene3D" id="3.10.450.50">
    <property type="match status" value="1"/>
</dbReference>
<comment type="caution">
    <text evidence="1">The sequence shown here is derived from an EMBL/GenBank/DDBJ whole genome shotgun (WGS) entry which is preliminary data.</text>
</comment>
<gene>
    <name evidence="1" type="ORF">PZA18_05620</name>
</gene>
<dbReference type="RefSeq" id="WP_284099826.1">
    <property type="nucleotide sequence ID" value="NZ_JARRAF010000005.1"/>
</dbReference>
<dbReference type="SUPFAM" id="SSF54427">
    <property type="entry name" value="NTF2-like"/>
    <property type="match status" value="1"/>
</dbReference>
<sequence>MLLARMSQPANPLPRSEPFRVAITRRHRELCQIGTLNDCLTTDAVVICPNGDVLRGRNIAAHWLARRLSGLADAIQTQEWWPSGFDMVMEVGQIAEAGLSYSSIWQRGSDGEWRLLRSQWSGPVGDEAWALPHSRMALEQHAC</sequence>
<proteinExistence type="predicted"/>
<organism evidence="1 2">
    <name type="scientific">Parachitinimonas caeni</name>
    <dbReference type="NCBI Taxonomy" id="3031301"/>
    <lineage>
        <taxon>Bacteria</taxon>
        <taxon>Pseudomonadati</taxon>
        <taxon>Pseudomonadota</taxon>
        <taxon>Betaproteobacteria</taxon>
        <taxon>Neisseriales</taxon>
        <taxon>Chitinibacteraceae</taxon>
        <taxon>Parachitinimonas</taxon>
    </lineage>
</organism>
<dbReference type="InterPro" id="IPR032710">
    <property type="entry name" value="NTF2-like_dom_sf"/>
</dbReference>
<evidence type="ECO:0000313" key="2">
    <source>
        <dbReference type="Proteomes" id="UP001172778"/>
    </source>
</evidence>